<name>A0ACB9PQ27_BAUVA</name>
<dbReference type="EMBL" id="CM039428">
    <property type="protein sequence ID" value="KAI4350601.1"/>
    <property type="molecule type" value="Genomic_DNA"/>
</dbReference>
<evidence type="ECO:0000313" key="1">
    <source>
        <dbReference type="EMBL" id="KAI4350601.1"/>
    </source>
</evidence>
<evidence type="ECO:0000313" key="2">
    <source>
        <dbReference type="Proteomes" id="UP000828941"/>
    </source>
</evidence>
<proteinExistence type="predicted"/>
<gene>
    <name evidence="1" type="ORF">L6164_005046</name>
</gene>
<organism evidence="1 2">
    <name type="scientific">Bauhinia variegata</name>
    <name type="common">Purple orchid tree</name>
    <name type="synonym">Phanera variegata</name>
    <dbReference type="NCBI Taxonomy" id="167791"/>
    <lineage>
        <taxon>Eukaryota</taxon>
        <taxon>Viridiplantae</taxon>
        <taxon>Streptophyta</taxon>
        <taxon>Embryophyta</taxon>
        <taxon>Tracheophyta</taxon>
        <taxon>Spermatophyta</taxon>
        <taxon>Magnoliopsida</taxon>
        <taxon>eudicotyledons</taxon>
        <taxon>Gunneridae</taxon>
        <taxon>Pentapetalae</taxon>
        <taxon>rosids</taxon>
        <taxon>fabids</taxon>
        <taxon>Fabales</taxon>
        <taxon>Fabaceae</taxon>
        <taxon>Cercidoideae</taxon>
        <taxon>Cercideae</taxon>
        <taxon>Bauhiniinae</taxon>
        <taxon>Bauhinia</taxon>
    </lineage>
</organism>
<keyword evidence="2" id="KW-1185">Reference proteome</keyword>
<accession>A0ACB9PQ27</accession>
<reference evidence="1 2" key="1">
    <citation type="journal article" date="2022" name="DNA Res.">
        <title>Chromosomal-level genome assembly of the orchid tree Bauhinia variegata (Leguminosae; Cercidoideae) supports the allotetraploid origin hypothesis of Bauhinia.</title>
        <authorList>
            <person name="Zhong Y."/>
            <person name="Chen Y."/>
            <person name="Zheng D."/>
            <person name="Pang J."/>
            <person name="Liu Y."/>
            <person name="Luo S."/>
            <person name="Meng S."/>
            <person name="Qian L."/>
            <person name="Wei D."/>
            <person name="Dai S."/>
            <person name="Zhou R."/>
        </authorList>
    </citation>
    <scope>NUCLEOTIDE SEQUENCE [LARGE SCALE GENOMIC DNA]</scope>
    <source>
        <strain evidence="1">BV-YZ2020</strain>
    </source>
</reference>
<dbReference type="Proteomes" id="UP000828941">
    <property type="component" value="Chromosome 3"/>
</dbReference>
<protein>
    <submittedName>
        <fullName evidence="1">Uncharacterized protein</fullName>
    </submittedName>
</protein>
<comment type="caution">
    <text evidence="1">The sequence shown here is derived from an EMBL/GenBank/DDBJ whole genome shotgun (WGS) entry which is preliminary data.</text>
</comment>
<sequence>MVMRRRPGRMFFRDTVLVNKIVDGHEHDQAIDYDVKSLLHLVEDITKGYPVSSEGVSTLSGYNNMLEVLSYEINKISSELFFKALSGADAHLTTLSILKLVRTYKWDVKLVLTLAAFALTYGKYWQLAHIDSSKQLPKSLEILKQLPGVMEQYAGSSKPRFDALNILLEVILDVTKCVIEFNDLPHSYITPEVADYSSTASNDIPIAAYWSIRTIVFCATKVTFFTTLRDESVVSTTKTWELSLLSLQLKNILDHLRKQLDSCYRHIEKKKDDEAYGMLVELFQRCHLDNMKILRALIYAKDDILPLVDGSTKKWVSLDVLRRKTVLLLISGLDFPPNALSILEQIYFDSRKEELGTQFEIVWLPIVEQQSNEWNGKGMEIQEQANSCGFGPLSRKGSMP</sequence>